<protein>
    <submittedName>
        <fullName evidence="2">NUDIX domain-containing protein</fullName>
    </submittedName>
</protein>
<dbReference type="Gene3D" id="3.90.79.10">
    <property type="entry name" value="Nucleoside Triphosphate Pyrophosphohydrolase"/>
    <property type="match status" value="1"/>
</dbReference>
<dbReference type="PANTHER" id="PTHR16099">
    <property type="entry name" value="8-OXO-DGTP DIPHOSPHATES NUDT15"/>
    <property type="match status" value="1"/>
</dbReference>
<dbReference type="InterPro" id="IPR000086">
    <property type="entry name" value="NUDIX_hydrolase_dom"/>
</dbReference>
<sequence>REVKEETNLNISQIEVFNVVDDIQLNKHYVTIHIIAKNYDGDLKAMEPDKQDEWCWFEIEKLPNNIYSPSKKFIEAYLDRSIT</sequence>
<dbReference type="GO" id="GO:0005829">
    <property type="term" value="C:cytosol"/>
    <property type="evidence" value="ECO:0007669"/>
    <property type="project" value="TreeGrafter"/>
</dbReference>
<reference evidence="2" key="1">
    <citation type="submission" date="2021-10" db="EMBL/GenBank/DDBJ databases">
        <title>Collection of gut derived symbiotic bacterial strains cultured from healthy donors.</title>
        <authorList>
            <person name="Lin H."/>
            <person name="Littmann E."/>
            <person name="Claire K."/>
            <person name="Pamer E."/>
        </authorList>
    </citation>
    <scope>NUCLEOTIDE SEQUENCE</scope>
    <source>
        <strain evidence="2">MSK.23.4</strain>
    </source>
</reference>
<comment type="caution">
    <text evidence="2">The sequence shown here is derived from an EMBL/GenBank/DDBJ whole genome shotgun (WGS) entry which is preliminary data.</text>
</comment>
<dbReference type="EMBL" id="JAJBNC010000298">
    <property type="protein sequence ID" value="MCB5496027.1"/>
    <property type="molecule type" value="Genomic_DNA"/>
</dbReference>
<evidence type="ECO:0000259" key="1">
    <source>
        <dbReference type="Pfam" id="PF00293"/>
    </source>
</evidence>
<dbReference type="AlphaFoldDB" id="A0AAJ1ESS0"/>
<accession>A0AAJ1ESS0</accession>
<dbReference type="PANTHER" id="PTHR16099:SF5">
    <property type="entry name" value="NUCLEOTIDE TRIPHOSPHATE DIPHOSPHATASE NUDT15"/>
    <property type="match status" value="1"/>
</dbReference>
<organism evidence="2 3">
    <name type="scientific">Mediterraneibacter gnavus</name>
    <name type="common">Ruminococcus gnavus</name>
    <dbReference type="NCBI Taxonomy" id="33038"/>
    <lineage>
        <taxon>Bacteria</taxon>
        <taxon>Bacillati</taxon>
        <taxon>Bacillota</taxon>
        <taxon>Clostridia</taxon>
        <taxon>Lachnospirales</taxon>
        <taxon>Lachnospiraceae</taxon>
        <taxon>Mediterraneibacter</taxon>
    </lineage>
</organism>
<feature type="domain" description="Nudix hydrolase" evidence="1">
    <location>
        <begin position="1"/>
        <end position="76"/>
    </location>
</feature>
<proteinExistence type="predicted"/>
<feature type="non-terminal residue" evidence="2">
    <location>
        <position position="1"/>
    </location>
</feature>
<dbReference type="Pfam" id="PF00293">
    <property type="entry name" value="NUDIX"/>
    <property type="match status" value="1"/>
</dbReference>
<dbReference type="Proteomes" id="UP001297422">
    <property type="component" value="Unassembled WGS sequence"/>
</dbReference>
<dbReference type="InterPro" id="IPR015797">
    <property type="entry name" value="NUDIX_hydrolase-like_dom_sf"/>
</dbReference>
<evidence type="ECO:0000313" key="2">
    <source>
        <dbReference type="EMBL" id="MCB5496027.1"/>
    </source>
</evidence>
<dbReference type="GO" id="GO:0006203">
    <property type="term" value="P:dGTP catabolic process"/>
    <property type="evidence" value="ECO:0007669"/>
    <property type="project" value="TreeGrafter"/>
</dbReference>
<dbReference type="SUPFAM" id="SSF55811">
    <property type="entry name" value="Nudix"/>
    <property type="match status" value="1"/>
</dbReference>
<gene>
    <name evidence="2" type="ORF">LIQ10_20295</name>
</gene>
<evidence type="ECO:0000313" key="3">
    <source>
        <dbReference type="Proteomes" id="UP001297422"/>
    </source>
</evidence>
<dbReference type="GO" id="GO:0035539">
    <property type="term" value="F:8-oxo-7,8-dihydrodeoxyguanosine triphosphate pyrophosphatase activity"/>
    <property type="evidence" value="ECO:0007669"/>
    <property type="project" value="TreeGrafter"/>
</dbReference>
<dbReference type="RefSeq" id="WP_226973556.1">
    <property type="nucleotide sequence ID" value="NZ_JAJBNC010000298.1"/>
</dbReference>
<name>A0AAJ1ESS0_MEDGN</name>